<keyword evidence="1" id="KW-0378">Hydrolase</keyword>
<dbReference type="InterPro" id="IPR001932">
    <property type="entry name" value="PPM-type_phosphatase-like_dom"/>
</dbReference>
<dbReference type="PANTHER" id="PTHR43156:SF2">
    <property type="entry name" value="STAGE II SPORULATION PROTEIN E"/>
    <property type="match status" value="1"/>
</dbReference>
<reference evidence="3 4" key="1">
    <citation type="submission" date="2020-07" db="EMBL/GenBank/DDBJ databases">
        <title>Sequencing the genomes of 1000 actinobacteria strains.</title>
        <authorList>
            <person name="Klenk H.-P."/>
        </authorList>
    </citation>
    <scope>NUCLEOTIDE SEQUENCE [LARGE SCALE GENOMIC DNA]</scope>
    <source>
        <strain evidence="3 4">DSM 42178</strain>
    </source>
</reference>
<dbReference type="RefSeq" id="WP_179815887.1">
    <property type="nucleotide sequence ID" value="NZ_JACBZD010000001.1"/>
</dbReference>
<dbReference type="SUPFAM" id="SSF55785">
    <property type="entry name" value="PYP-like sensor domain (PAS domain)"/>
    <property type="match status" value="1"/>
</dbReference>
<dbReference type="NCBIfam" id="TIGR00229">
    <property type="entry name" value="sensory_box"/>
    <property type="match status" value="1"/>
</dbReference>
<dbReference type="InterPro" id="IPR052016">
    <property type="entry name" value="Bact_Sigma-Reg"/>
</dbReference>
<gene>
    <name evidence="3" type="ORF">FHU37_004426</name>
</gene>
<dbReference type="InterPro" id="IPR000700">
    <property type="entry name" value="PAS-assoc_C"/>
</dbReference>
<dbReference type="PROSITE" id="PS50113">
    <property type="entry name" value="PAC"/>
    <property type="match status" value="1"/>
</dbReference>
<organism evidence="3 4">
    <name type="scientific">Allostreptomyces psammosilenae</name>
    <dbReference type="NCBI Taxonomy" id="1892865"/>
    <lineage>
        <taxon>Bacteria</taxon>
        <taxon>Bacillati</taxon>
        <taxon>Actinomycetota</taxon>
        <taxon>Actinomycetes</taxon>
        <taxon>Kitasatosporales</taxon>
        <taxon>Streptomycetaceae</taxon>
        <taxon>Allostreptomyces</taxon>
    </lineage>
</organism>
<dbReference type="SMART" id="SM00331">
    <property type="entry name" value="PP2C_SIG"/>
    <property type="match status" value="1"/>
</dbReference>
<dbReference type="SMART" id="SM00086">
    <property type="entry name" value="PAC"/>
    <property type="match status" value="1"/>
</dbReference>
<dbReference type="AlphaFoldDB" id="A0A852ZYM4"/>
<dbReference type="InterPro" id="IPR000014">
    <property type="entry name" value="PAS"/>
</dbReference>
<dbReference type="Proteomes" id="UP000567795">
    <property type="component" value="Unassembled WGS sequence"/>
</dbReference>
<keyword evidence="4" id="KW-1185">Reference proteome</keyword>
<dbReference type="Gene3D" id="3.60.40.10">
    <property type="entry name" value="PPM-type phosphatase domain"/>
    <property type="match status" value="1"/>
</dbReference>
<accession>A0A852ZYM4</accession>
<dbReference type="Pfam" id="PF08447">
    <property type="entry name" value="PAS_3"/>
    <property type="match status" value="1"/>
</dbReference>
<dbReference type="InterPro" id="IPR036457">
    <property type="entry name" value="PPM-type-like_dom_sf"/>
</dbReference>
<comment type="caution">
    <text evidence="3">The sequence shown here is derived from an EMBL/GenBank/DDBJ whole genome shotgun (WGS) entry which is preliminary data.</text>
</comment>
<dbReference type="EMBL" id="JACBZD010000001">
    <property type="protein sequence ID" value="NYI07483.1"/>
    <property type="molecule type" value="Genomic_DNA"/>
</dbReference>
<dbReference type="Pfam" id="PF07228">
    <property type="entry name" value="SpoIIE"/>
    <property type="match status" value="1"/>
</dbReference>
<sequence>MDSLISSTTDLLRQVESVRGGVSGEETTGPWQAALYDLATQYLAELQDHLGRLRESLVPPADSERHQGPAPEDLLAFRRERYLRAMEAEAAMRSANTRGDDGDGRGGPTAMSAHDFNLHTRMATAEWNLLHDRISWSTELYRIFGREASDGPLTLDQLPAYLYPEDQQSVAGLITSSLVDGKPIDGEFRIVRPDGSVRTVHCAGEPELSDDGTAVAMRVAFQDITELRRAQSDLRQARQHLVHMRDRIEAEHQMAVELQQAVLPAWGSTLRLESHGRPTLDLATRYLPAESLAKIGGDWYDALPLPNGTVLLSLGDMEGHGLPAASGMAMMRNALRGLAITGASPARMLTWLNQLLTQARSETTATAVCALFDQETRVLTWSHAGHPAPVLYRGGVARRLESPEGVMLGATDCIDYGEQSEQLAPGDLLLLYTDGLLERRGELPERAASERLFDLAPRISAAPDAGACVELVFGELDETEYEDDVCVLAVRVL</sequence>
<dbReference type="InterPro" id="IPR001610">
    <property type="entry name" value="PAC"/>
</dbReference>
<dbReference type="PANTHER" id="PTHR43156">
    <property type="entry name" value="STAGE II SPORULATION PROTEIN E-RELATED"/>
    <property type="match status" value="1"/>
</dbReference>
<evidence type="ECO:0000259" key="2">
    <source>
        <dbReference type="PROSITE" id="PS50113"/>
    </source>
</evidence>
<dbReference type="SUPFAM" id="SSF81606">
    <property type="entry name" value="PP2C-like"/>
    <property type="match status" value="1"/>
</dbReference>
<name>A0A852ZYM4_9ACTN</name>
<dbReference type="InterPro" id="IPR013655">
    <property type="entry name" value="PAS_fold_3"/>
</dbReference>
<dbReference type="Gene3D" id="3.30.450.20">
    <property type="entry name" value="PAS domain"/>
    <property type="match status" value="1"/>
</dbReference>
<dbReference type="GO" id="GO:0016791">
    <property type="term" value="F:phosphatase activity"/>
    <property type="evidence" value="ECO:0007669"/>
    <property type="project" value="TreeGrafter"/>
</dbReference>
<protein>
    <submittedName>
        <fullName evidence="3">PAS domain S-box-containing protein</fullName>
    </submittedName>
</protein>
<evidence type="ECO:0000313" key="3">
    <source>
        <dbReference type="EMBL" id="NYI07483.1"/>
    </source>
</evidence>
<evidence type="ECO:0000313" key="4">
    <source>
        <dbReference type="Proteomes" id="UP000567795"/>
    </source>
</evidence>
<dbReference type="CDD" id="cd00130">
    <property type="entry name" value="PAS"/>
    <property type="match status" value="1"/>
</dbReference>
<dbReference type="InterPro" id="IPR035965">
    <property type="entry name" value="PAS-like_dom_sf"/>
</dbReference>
<feature type="domain" description="PAC" evidence="2">
    <location>
        <begin position="184"/>
        <end position="236"/>
    </location>
</feature>
<evidence type="ECO:0000256" key="1">
    <source>
        <dbReference type="ARBA" id="ARBA00022801"/>
    </source>
</evidence>
<dbReference type="Gene3D" id="2.10.70.100">
    <property type="match status" value="1"/>
</dbReference>
<proteinExistence type="predicted"/>